<evidence type="ECO:0000256" key="6">
    <source>
        <dbReference type="ARBA" id="ARBA00022723"/>
    </source>
</evidence>
<dbReference type="PANTHER" id="PTHR42917">
    <property type="entry name" value="2,4-DIENOYL-COA REDUCTASE"/>
    <property type="match status" value="1"/>
</dbReference>
<dbReference type="Proteomes" id="UP000198863">
    <property type="component" value="Unassembled WGS sequence"/>
</dbReference>
<dbReference type="SUPFAM" id="SSF51395">
    <property type="entry name" value="FMN-linked oxidoreductases"/>
    <property type="match status" value="1"/>
</dbReference>
<sequence length="642" mass="64555">MRLTGPWELAGRTAPSRALFGPHETNLGTGRGIAGRHVAYYARRAAGGTGVLVTEAASVHPSDHPYERAPLAADCAAGWAAVGDACRPHGTVVLAGLTHTGGQGSASWTQAPPWGPSRVPDVVTGLVPVPLGDAEVAALVAGFAGAAATAVAAGLDGVEVDAGPRALLRQFLSPLTNTRDDGYGTDRVRLLREVLAAVRAAQGPDRVLALRLCVDEQAPWAGLTPEGAAPLVAELAPLVDLLTLVRGSALDGEAYRPTAHRSPGFHVELLAAAGGTPVVAQGSVVDPDSAEELLAAGYAAVELTRAQIADAGFVAAVRAGRSPRPCLLCNQACLVLDTRNPPVSCVVDPRSGHETTEPDVEVPDVEVPGAGGRPVVVAGAGPAGLEAARVLALRGHDVEVVAPAVGGLLPVVAAAPGRDRFHVLAAWLVAECTRLGVRFTAGTVQDADVVATGGQPGAVVVPGAVAAADVLAGAPLPAGPVLVHDPVGGPVGVGVAELLAAGGREVVLATPDDVVGSRLGPTGDLVGANRRLARAGVRRMTAVRLVAWDGTEAVLQPVLAAPFPAAAGEPPPHAAAPSVQEGIPCPGGVRIPCAAVVDAGHRLPGRTLPDTGRVRFAGDVVAPRTVLDAVLEGRRAALAVVP</sequence>
<dbReference type="Gene3D" id="3.40.50.720">
    <property type="entry name" value="NAD(P)-binding Rossmann-like Domain"/>
    <property type="match status" value="1"/>
</dbReference>
<evidence type="ECO:0000259" key="10">
    <source>
        <dbReference type="Pfam" id="PF00724"/>
    </source>
</evidence>
<comment type="similarity">
    <text evidence="3">In the N-terminal section; belongs to the NADH:flavin oxidoreductase/NADH oxidase family.</text>
</comment>
<keyword evidence="12" id="KW-1185">Reference proteome</keyword>
<gene>
    <name evidence="11" type="ORF">SAMN05660324_1096</name>
</gene>
<keyword evidence="7" id="KW-0560">Oxidoreductase</keyword>
<evidence type="ECO:0000256" key="9">
    <source>
        <dbReference type="ARBA" id="ARBA00023014"/>
    </source>
</evidence>
<accession>A0A1G7PIA6</accession>
<dbReference type="SUPFAM" id="SSF51905">
    <property type="entry name" value="FAD/NAD(P)-binding domain"/>
    <property type="match status" value="1"/>
</dbReference>
<protein>
    <submittedName>
        <fullName evidence="11">2,4-dienoyl-CoA reductase (NADPH2)</fullName>
    </submittedName>
</protein>
<dbReference type="NCBIfam" id="TIGR03996">
    <property type="entry name" value="mycofact_OYE_1"/>
    <property type="match status" value="1"/>
</dbReference>
<proteinExistence type="inferred from homology"/>
<feature type="domain" description="NADH:flavin oxidoreductase/NADH oxidase N-terminal" evidence="10">
    <location>
        <begin position="29"/>
        <end position="321"/>
    </location>
</feature>
<evidence type="ECO:0000256" key="7">
    <source>
        <dbReference type="ARBA" id="ARBA00023002"/>
    </source>
</evidence>
<dbReference type="GO" id="GO:0008670">
    <property type="term" value="F:2,4-dienoyl-CoA reductase (NADPH) activity"/>
    <property type="evidence" value="ECO:0007669"/>
    <property type="project" value="TreeGrafter"/>
</dbReference>
<evidence type="ECO:0000313" key="11">
    <source>
        <dbReference type="EMBL" id="SDF85824.1"/>
    </source>
</evidence>
<dbReference type="Gene3D" id="3.50.50.60">
    <property type="entry name" value="FAD/NAD(P)-binding domain"/>
    <property type="match status" value="1"/>
</dbReference>
<dbReference type="SUPFAM" id="SSF51971">
    <property type="entry name" value="Nucleotide-binding domain"/>
    <property type="match status" value="1"/>
</dbReference>
<dbReference type="Pfam" id="PF00724">
    <property type="entry name" value="Oxidored_FMN"/>
    <property type="match status" value="1"/>
</dbReference>
<dbReference type="GO" id="GO:0010181">
    <property type="term" value="F:FMN binding"/>
    <property type="evidence" value="ECO:0007669"/>
    <property type="project" value="InterPro"/>
</dbReference>
<keyword evidence="5" id="KW-0288">FMN</keyword>
<dbReference type="GO" id="GO:0046872">
    <property type="term" value="F:metal ion binding"/>
    <property type="evidence" value="ECO:0007669"/>
    <property type="project" value="UniProtKB-KW"/>
</dbReference>
<reference evidence="12" key="1">
    <citation type="submission" date="2016-10" db="EMBL/GenBank/DDBJ databases">
        <authorList>
            <person name="Varghese N."/>
            <person name="Submissions S."/>
        </authorList>
    </citation>
    <scope>NUCLEOTIDE SEQUENCE [LARGE SCALE GENOMIC DNA]</scope>
    <source>
        <strain evidence="12">DSM 44526</strain>
    </source>
</reference>
<evidence type="ECO:0000256" key="4">
    <source>
        <dbReference type="ARBA" id="ARBA00022630"/>
    </source>
</evidence>
<keyword evidence="9" id="KW-0411">Iron-sulfur</keyword>
<dbReference type="InterPro" id="IPR051793">
    <property type="entry name" value="NADH:flavin_oxidoreductase"/>
</dbReference>
<dbReference type="InterPro" id="IPR013785">
    <property type="entry name" value="Aldolase_TIM"/>
</dbReference>
<evidence type="ECO:0000313" key="12">
    <source>
        <dbReference type="Proteomes" id="UP000198863"/>
    </source>
</evidence>
<evidence type="ECO:0000256" key="5">
    <source>
        <dbReference type="ARBA" id="ARBA00022643"/>
    </source>
</evidence>
<keyword evidence="6" id="KW-0479">Metal-binding</keyword>
<comment type="cofactor">
    <cofactor evidence="2">
        <name>[4Fe-4S] cluster</name>
        <dbReference type="ChEBI" id="CHEBI:49883"/>
    </cofactor>
</comment>
<dbReference type="InterPro" id="IPR001155">
    <property type="entry name" value="OxRdtase_FMN_N"/>
</dbReference>
<dbReference type="GO" id="GO:0033543">
    <property type="term" value="P:fatty acid beta-oxidation, unsaturated, even number, reductase/isomerase pathway"/>
    <property type="evidence" value="ECO:0007669"/>
    <property type="project" value="TreeGrafter"/>
</dbReference>
<keyword evidence="4" id="KW-0285">Flavoprotein</keyword>
<evidence type="ECO:0000256" key="8">
    <source>
        <dbReference type="ARBA" id="ARBA00023004"/>
    </source>
</evidence>
<dbReference type="GO" id="GO:0051536">
    <property type="term" value="F:iron-sulfur cluster binding"/>
    <property type="evidence" value="ECO:0007669"/>
    <property type="project" value="UniProtKB-KW"/>
</dbReference>
<keyword evidence="8" id="KW-0408">Iron</keyword>
<dbReference type="PANTHER" id="PTHR42917:SF2">
    <property type="entry name" value="2,4-DIENOYL-COA REDUCTASE [(2E)-ENOYL-COA-PRODUCING]"/>
    <property type="match status" value="1"/>
</dbReference>
<organism evidence="11 12">
    <name type="scientific">Klenkia brasiliensis</name>
    <dbReference type="NCBI Taxonomy" id="333142"/>
    <lineage>
        <taxon>Bacteria</taxon>
        <taxon>Bacillati</taxon>
        <taxon>Actinomycetota</taxon>
        <taxon>Actinomycetes</taxon>
        <taxon>Geodermatophilales</taxon>
        <taxon>Geodermatophilaceae</taxon>
        <taxon>Klenkia</taxon>
    </lineage>
</organism>
<comment type="cofactor">
    <cofactor evidence="1">
        <name>FMN</name>
        <dbReference type="ChEBI" id="CHEBI:58210"/>
    </cofactor>
</comment>
<name>A0A1G7PIA6_9ACTN</name>
<evidence type="ECO:0000256" key="2">
    <source>
        <dbReference type="ARBA" id="ARBA00001966"/>
    </source>
</evidence>
<evidence type="ECO:0000256" key="3">
    <source>
        <dbReference type="ARBA" id="ARBA00011048"/>
    </source>
</evidence>
<evidence type="ECO:0000256" key="1">
    <source>
        <dbReference type="ARBA" id="ARBA00001917"/>
    </source>
</evidence>
<dbReference type="RefSeq" id="WP_207507618.1">
    <property type="nucleotide sequence ID" value="NZ_FNCF01000002.1"/>
</dbReference>
<dbReference type="Gene3D" id="3.20.20.70">
    <property type="entry name" value="Aldolase class I"/>
    <property type="match status" value="1"/>
</dbReference>
<dbReference type="InterPro" id="IPR023967">
    <property type="entry name" value="CHP03996_oxidoreductase"/>
</dbReference>
<dbReference type="PRINTS" id="PR00420">
    <property type="entry name" value="RNGMNOXGNASE"/>
</dbReference>
<dbReference type="InterPro" id="IPR036188">
    <property type="entry name" value="FAD/NAD-bd_sf"/>
</dbReference>
<dbReference type="EMBL" id="FNCF01000002">
    <property type="protein sequence ID" value="SDF85824.1"/>
    <property type="molecule type" value="Genomic_DNA"/>
</dbReference>
<dbReference type="AlphaFoldDB" id="A0A1G7PIA6"/>